<dbReference type="SUPFAM" id="SSF48179">
    <property type="entry name" value="6-phosphogluconate dehydrogenase C-terminal domain-like"/>
    <property type="match status" value="2"/>
</dbReference>
<dbReference type="GO" id="GO:0070403">
    <property type="term" value="F:NAD+ binding"/>
    <property type="evidence" value="ECO:0007669"/>
    <property type="project" value="InterPro"/>
</dbReference>
<dbReference type="AlphaFoldDB" id="A0A2G6JNS2"/>
<dbReference type="PANTHER" id="PTHR48075">
    <property type="entry name" value="3-HYDROXYACYL-COA DEHYDROGENASE FAMILY PROTEIN"/>
    <property type="match status" value="1"/>
</dbReference>
<dbReference type="Gene3D" id="3.40.50.720">
    <property type="entry name" value="NAD(P)-binding Rossmann-like Domain"/>
    <property type="match status" value="1"/>
</dbReference>
<feature type="domain" description="3-hydroxyacyl-CoA dehydrogenase NAD binding" evidence="4">
    <location>
        <begin position="13"/>
        <end position="190"/>
    </location>
</feature>
<feature type="domain" description="3-hydroxyacyl-CoA dehydrogenase C-terminal" evidence="3">
    <location>
        <begin position="194"/>
        <end position="291"/>
    </location>
</feature>
<dbReference type="GO" id="GO:0010124">
    <property type="term" value="P:phenylacetate catabolic process"/>
    <property type="evidence" value="ECO:0007669"/>
    <property type="project" value="InterPro"/>
</dbReference>
<dbReference type="GO" id="GO:0008691">
    <property type="term" value="F:3-hydroxybutyryl-CoA dehydrogenase activity"/>
    <property type="evidence" value="ECO:0007669"/>
    <property type="project" value="InterPro"/>
</dbReference>
<dbReference type="InterPro" id="IPR011967">
    <property type="entry name" value="3-OHacyl-CoA_DH_PaaH"/>
</dbReference>
<dbReference type="SUPFAM" id="SSF51735">
    <property type="entry name" value="NAD(P)-binding Rossmann-fold domains"/>
    <property type="match status" value="1"/>
</dbReference>
<dbReference type="NCBIfam" id="TIGR02279">
    <property type="entry name" value="PaaC-3OHAcCoADH"/>
    <property type="match status" value="1"/>
</dbReference>
<feature type="domain" description="3-hydroxybutyryl-CoA dehydrogenase reduced Rossmann-fold" evidence="5">
    <location>
        <begin position="353"/>
        <end position="421"/>
    </location>
</feature>
<evidence type="ECO:0000259" key="3">
    <source>
        <dbReference type="Pfam" id="PF00725"/>
    </source>
</evidence>
<keyword evidence="2" id="KW-0520">NAD</keyword>
<comment type="caution">
    <text evidence="6">The sequence shown here is derived from an EMBL/GenBank/DDBJ whole genome shotgun (WGS) entry which is preliminary data.</text>
</comment>
<reference evidence="6 7" key="1">
    <citation type="submission" date="2017-10" db="EMBL/GenBank/DDBJ databases">
        <title>Novel microbial diversity and functional potential in the marine mammal oral microbiome.</title>
        <authorList>
            <person name="Dudek N.K."/>
            <person name="Sun C.L."/>
            <person name="Burstein D."/>
            <person name="Kantor R.S."/>
            <person name="Aliaga Goltsman D.S."/>
            <person name="Bik E.M."/>
            <person name="Thomas B.C."/>
            <person name="Banfield J.F."/>
            <person name="Relman D.A."/>
        </authorList>
    </citation>
    <scope>NUCLEOTIDE SEQUENCE [LARGE SCALE GENOMIC DNA]</scope>
    <source>
        <strain evidence="6">DOLJORAL78_47_21</strain>
    </source>
</reference>
<dbReference type="Pfam" id="PF18321">
    <property type="entry name" value="3HCDH_RFF"/>
    <property type="match status" value="1"/>
</dbReference>
<evidence type="ECO:0000256" key="1">
    <source>
        <dbReference type="ARBA" id="ARBA00023002"/>
    </source>
</evidence>
<evidence type="ECO:0000259" key="5">
    <source>
        <dbReference type="Pfam" id="PF18321"/>
    </source>
</evidence>
<keyword evidence="1" id="KW-0560">Oxidoreductase</keyword>
<dbReference type="InterPro" id="IPR006180">
    <property type="entry name" value="3-OHacyl-CoA_DH_CS"/>
</dbReference>
<dbReference type="NCBIfam" id="NF006124">
    <property type="entry name" value="PRK08268.1"/>
    <property type="match status" value="1"/>
</dbReference>
<dbReference type="InterPro" id="IPR041040">
    <property type="entry name" value="3HCDH_RFF"/>
</dbReference>
<evidence type="ECO:0000313" key="7">
    <source>
        <dbReference type="Proteomes" id="UP000243469"/>
    </source>
</evidence>
<proteinExistence type="predicted"/>
<dbReference type="Pfam" id="PF02737">
    <property type="entry name" value="3HCDH_N"/>
    <property type="match status" value="1"/>
</dbReference>
<feature type="domain" description="3-hydroxyacyl-CoA dehydrogenase C-terminal" evidence="3">
    <location>
        <begin position="422"/>
        <end position="505"/>
    </location>
</feature>
<evidence type="ECO:0000313" key="6">
    <source>
        <dbReference type="EMBL" id="PIE25066.1"/>
    </source>
</evidence>
<dbReference type="InterPro" id="IPR036291">
    <property type="entry name" value="NAD(P)-bd_dom_sf"/>
</dbReference>
<organism evidence="6 7">
    <name type="scientific">Neptuniibacter caesariensis</name>
    <dbReference type="NCBI Taxonomy" id="207954"/>
    <lineage>
        <taxon>Bacteria</taxon>
        <taxon>Pseudomonadati</taxon>
        <taxon>Pseudomonadota</taxon>
        <taxon>Gammaproteobacteria</taxon>
        <taxon>Oceanospirillales</taxon>
        <taxon>Oceanospirillaceae</taxon>
        <taxon>Neptuniibacter</taxon>
    </lineage>
</organism>
<gene>
    <name evidence="6" type="primary">paaC</name>
    <name evidence="6" type="ORF">CSA60_01805</name>
</gene>
<dbReference type="Gene3D" id="1.10.1040.50">
    <property type="match status" value="1"/>
</dbReference>
<dbReference type="InterPro" id="IPR006108">
    <property type="entry name" value="3HC_DH_C"/>
</dbReference>
<dbReference type="FunFam" id="3.40.50.720:FF:000009">
    <property type="entry name" value="Fatty oxidation complex, alpha subunit"/>
    <property type="match status" value="1"/>
</dbReference>
<dbReference type="GO" id="GO:0006631">
    <property type="term" value="P:fatty acid metabolic process"/>
    <property type="evidence" value="ECO:0007669"/>
    <property type="project" value="InterPro"/>
</dbReference>
<evidence type="ECO:0000259" key="4">
    <source>
        <dbReference type="Pfam" id="PF02737"/>
    </source>
</evidence>
<dbReference type="InterPro" id="IPR006176">
    <property type="entry name" value="3-OHacyl-CoA_DH_NAD-bd"/>
</dbReference>
<dbReference type="InterPro" id="IPR008927">
    <property type="entry name" value="6-PGluconate_DH-like_C_sf"/>
</dbReference>
<dbReference type="PROSITE" id="PS00067">
    <property type="entry name" value="3HCDH"/>
    <property type="match status" value="1"/>
</dbReference>
<dbReference type="EMBL" id="PDSH01000013">
    <property type="protein sequence ID" value="PIE25066.1"/>
    <property type="molecule type" value="Genomic_DNA"/>
</dbReference>
<dbReference type="Pfam" id="PF00725">
    <property type="entry name" value="3HCDH"/>
    <property type="match status" value="2"/>
</dbReference>
<dbReference type="PANTHER" id="PTHR48075:SF5">
    <property type="entry name" value="3-HYDROXYBUTYRYL-COA DEHYDROGENASE"/>
    <property type="match status" value="1"/>
</dbReference>
<protein>
    <submittedName>
        <fullName evidence="6">3-hydroxyacyl-CoA dehydrogenase PaaC</fullName>
    </submittedName>
</protein>
<evidence type="ECO:0000256" key="2">
    <source>
        <dbReference type="ARBA" id="ARBA00023027"/>
    </source>
</evidence>
<sequence length="510" mass="53820">MTNTVSPLDKSAQVAVIGAGTMGAGIAQVAAAYGHPVILFDMNPEAIERGINGIKSGLERQVSRGKMTQEAMDSLLGRITPASDIAALADAKLVIEAIIEDLAIKRSLLASLEATCATDTILATNTSSISVTALGAEMRNPERLVGMHFFNPAPVMKLVEVVSGLATSQEVANQTHATATAWGKQAVYTKSTPGFIVNRVARPFYAESLRIFEEGGADLATLDQVIKGAGNFRMGPFELMDLIGHDVNYAVTCSVFDAYYQDPRFLPSLTQKALVECGRLGRKSGHGFYDYAEGAEKPAAAVATGGTTPTQVLVVGDQGVANALVARMEAQGLNVEKQASDTESYIKVGHAHLSLSDGRFATELASGDNPNIALFDLALDYSTATALAVAFADQCSEAARQDVVGLFNALDINLSIVDDIPGLVVMRTVAMLANEAADAVNQGVCTAADADIAMRGGVNYPQGPLAWADAVGVAHIFQTLSNLQQCYGEDRYRPSALLRRKFFAGAPFHG</sequence>
<dbReference type="STRING" id="207954.MED92_14088"/>
<name>A0A2G6JNS2_NEPCE</name>
<accession>A0A2G6JNS2</accession>
<dbReference type="Proteomes" id="UP000243469">
    <property type="component" value="Unassembled WGS sequence"/>
</dbReference>